<evidence type="ECO:0000313" key="1">
    <source>
        <dbReference type="EMBL" id="TKR86673.1"/>
    </source>
</evidence>
<dbReference type="SUPFAM" id="SSF53067">
    <property type="entry name" value="Actin-like ATPase domain"/>
    <property type="match status" value="1"/>
</dbReference>
<dbReference type="GO" id="GO:0005739">
    <property type="term" value="C:mitochondrion"/>
    <property type="evidence" value="ECO:0007669"/>
    <property type="project" value="TreeGrafter"/>
</dbReference>
<dbReference type="EMBL" id="AZBU02000003">
    <property type="protein sequence ID" value="TKR86673.1"/>
    <property type="molecule type" value="Genomic_DNA"/>
</dbReference>
<organism evidence="1 2">
    <name type="scientific">Steinernema carpocapsae</name>
    <name type="common">Entomopathogenic nematode</name>
    <dbReference type="NCBI Taxonomy" id="34508"/>
    <lineage>
        <taxon>Eukaryota</taxon>
        <taxon>Metazoa</taxon>
        <taxon>Ecdysozoa</taxon>
        <taxon>Nematoda</taxon>
        <taxon>Chromadorea</taxon>
        <taxon>Rhabditida</taxon>
        <taxon>Tylenchina</taxon>
        <taxon>Panagrolaimomorpha</taxon>
        <taxon>Strongyloidoidea</taxon>
        <taxon>Steinernematidae</taxon>
        <taxon>Steinernema</taxon>
    </lineage>
</organism>
<sequence>MHSNLVYSRIFVDVTHFVRRFASNKAILGIETSCDDTAVAIVDQNGRILENRRVTSRAVQSRLGGICPGTSADQHRSVIDALVTECLRNKECDTPTFKRLQFLTALD</sequence>
<reference evidence="1 2" key="1">
    <citation type="journal article" date="2015" name="Genome Biol.">
        <title>Comparative genomics of Steinernema reveals deeply conserved gene regulatory networks.</title>
        <authorList>
            <person name="Dillman A.R."/>
            <person name="Macchietto M."/>
            <person name="Porter C.F."/>
            <person name="Rogers A."/>
            <person name="Williams B."/>
            <person name="Antoshechkin I."/>
            <person name="Lee M.M."/>
            <person name="Goodwin Z."/>
            <person name="Lu X."/>
            <person name="Lewis E.E."/>
            <person name="Goodrich-Blair H."/>
            <person name="Stock S.P."/>
            <person name="Adams B.J."/>
            <person name="Sternberg P.W."/>
            <person name="Mortazavi A."/>
        </authorList>
    </citation>
    <scope>NUCLEOTIDE SEQUENCE [LARGE SCALE GENOMIC DNA]</scope>
    <source>
        <strain evidence="1 2">ALL</strain>
    </source>
</reference>
<evidence type="ECO:0000313" key="2">
    <source>
        <dbReference type="Proteomes" id="UP000298663"/>
    </source>
</evidence>
<dbReference type="InterPro" id="IPR000905">
    <property type="entry name" value="Gcp-like_dom"/>
</dbReference>
<name>A0A4U5NU54_STECR</name>
<proteinExistence type="predicted"/>
<dbReference type="PANTHER" id="PTHR11735:SF6">
    <property type="entry name" value="TRNA N6-ADENOSINE THREONYLCARBAMOYLTRANSFERASE, MITOCHONDRIAL"/>
    <property type="match status" value="1"/>
</dbReference>
<dbReference type="OrthoDB" id="5833874at2759"/>
<protein>
    <recommendedName>
        <fullName evidence="3">Gcp-like domain-containing protein</fullName>
    </recommendedName>
</protein>
<comment type="caution">
    <text evidence="1">The sequence shown here is derived from an EMBL/GenBank/DDBJ whole genome shotgun (WGS) entry which is preliminary data.</text>
</comment>
<dbReference type="AlphaFoldDB" id="A0A4U5NU54"/>
<dbReference type="InterPro" id="IPR043129">
    <property type="entry name" value="ATPase_NBD"/>
</dbReference>
<dbReference type="STRING" id="34508.A0A4U5NU54"/>
<keyword evidence="2" id="KW-1185">Reference proteome</keyword>
<dbReference type="PANTHER" id="PTHR11735">
    <property type="entry name" value="TRNA N6-ADENOSINE THREONYLCARBAMOYLTRANSFERASE"/>
    <property type="match status" value="1"/>
</dbReference>
<gene>
    <name evidence="1" type="ORF">L596_011217</name>
</gene>
<reference evidence="1 2" key="2">
    <citation type="journal article" date="2019" name="G3 (Bethesda)">
        <title>Hybrid Assembly of the Genome of the Entomopathogenic Nematode Steinernema carpocapsae Identifies the X-Chromosome.</title>
        <authorList>
            <person name="Serra L."/>
            <person name="Macchietto M."/>
            <person name="Macias-Munoz A."/>
            <person name="McGill C.J."/>
            <person name="Rodriguez I.M."/>
            <person name="Rodriguez B."/>
            <person name="Murad R."/>
            <person name="Mortazavi A."/>
        </authorList>
    </citation>
    <scope>NUCLEOTIDE SEQUENCE [LARGE SCALE GENOMIC DNA]</scope>
    <source>
        <strain evidence="1 2">ALL</strain>
    </source>
</reference>
<accession>A0A4U5NU54</accession>
<dbReference type="Proteomes" id="UP000298663">
    <property type="component" value="Unassembled WGS sequence"/>
</dbReference>
<dbReference type="Gene3D" id="3.30.420.40">
    <property type="match status" value="1"/>
</dbReference>
<evidence type="ECO:0008006" key="3">
    <source>
        <dbReference type="Google" id="ProtNLM"/>
    </source>
</evidence>